<keyword evidence="2" id="KW-1185">Reference proteome</keyword>
<reference evidence="1 2" key="1">
    <citation type="journal article" date="2013" name="Proc. Natl. Acad. Sci. U.S.A.">
        <title>Fine-scale variation in meiotic recombination in Mimulus inferred from population shotgun sequencing.</title>
        <authorList>
            <person name="Hellsten U."/>
            <person name="Wright K.M."/>
            <person name="Jenkins J."/>
            <person name="Shu S."/>
            <person name="Yuan Y."/>
            <person name="Wessler S.R."/>
            <person name="Schmutz J."/>
            <person name="Willis J.H."/>
            <person name="Rokhsar D.S."/>
        </authorList>
    </citation>
    <scope>NUCLEOTIDE SEQUENCE [LARGE SCALE GENOMIC DNA]</scope>
    <source>
        <strain evidence="2">cv. DUN x IM62</strain>
    </source>
</reference>
<name>A0A022Q985_ERYGU</name>
<organism evidence="1 2">
    <name type="scientific">Erythranthe guttata</name>
    <name type="common">Yellow monkey flower</name>
    <name type="synonym">Mimulus guttatus</name>
    <dbReference type="NCBI Taxonomy" id="4155"/>
    <lineage>
        <taxon>Eukaryota</taxon>
        <taxon>Viridiplantae</taxon>
        <taxon>Streptophyta</taxon>
        <taxon>Embryophyta</taxon>
        <taxon>Tracheophyta</taxon>
        <taxon>Spermatophyta</taxon>
        <taxon>Magnoliopsida</taxon>
        <taxon>eudicotyledons</taxon>
        <taxon>Gunneridae</taxon>
        <taxon>Pentapetalae</taxon>
        <taxon>asterids</taxon>
        <taxon>lamiids</taxon>
        <taxon>Lamiales</taxon>
        <taxon>Phrymaceae</taxon>
        <taxon>Erythranthe</taxon>
    </lineage>
</organism>
<dbReference type="InterPro" id="IPR036047">
    <property type="entry name" value="F-box-like_dom_sf"/>
</dbReference>
<feature type="non-terminal residue" evidence="1">
    <location>
        <position position="48"/>
    </location>
</feature>
<sequence>MSSDLCGSSLILALPDEIFSVITSSLSPRDVCSLGISCPGLNAAVHPT</sequence>
<proteinExistence type="predicted"/>
<dbReference type="EMBL" id="KI632080">
    <property type="protein sequence ID" value="EYU25262.1"/>
    <property type="molecule type" value="Genomic_DNA"/>
</dbReference>
<accession>A0A022Q985</accession>
<evidence type="ECO:0008006" key="3">
    <source>
        <dbReference type="Google" id="ProtNLM"/>
    </source>
</evidence>
<gene>
    <name evidence="1" type="ORF">MIMGU_mgv1a0210032mg</name>
</gene>
<protein>
    <recommendedName>
        <fullName evidence="3">F-box domain-containing protein</fullName>
    </recommendedName>
</protein>
<evidence type="ECO:0000313" key="1">
    <source>
        <dbReference type="EMBL" id="EYU25262.1"/>
    </source>
</evidence>
<dbReference type="Proteomes" id="UP000030748">
    <property type="component" value="Unassembled WGS sequence"/>
</dbReference>
<dbReference type="AlphaFoldDB" id="A0A022Q985"/>
<evidence type="ECO:0000313" key="2">
    <source>
        <dbReference type="Proteomes" id="UP000030748"/>
    </source>
</evidence>
<dbReference type="SUPFAM" id="SSF81383">
    <property type="entry name" value="F-box domain"/>
    <property type="match status" value="1"/>
</dbReference>